<sequence>MVKTVLLTLLVPMLALAAIPIIEHPVTDPSGMLTSGERESVSQALVKLRAERQVQMAVLLVETTEGQPIEDYAHAVFESWKGGEKGRDNGLLLVIARGDRRSRLEVGYGLEPFLTDGESTALLRAQGPLLREGRMEAALMAIIGGVRAEVAAGAVPPKVEKPGWSRRASWMFFFGLILTSLAVARGLRELLRKDRWNARGAVRAVLVGVIPPAVFIAVAENSQLRWDLILTAYLVTLGVFSLGWYLVHKEHKTLGASLLVAPSLGALLGAFAIPEALVHPEALLWVLLFFSFLMAWGVVPIVAFAVAFHQLVTSRGGRSWSSSDTSSGSSSWSHDSSSSYSSDSW</sequence>
<keyword evidence="2" id="KW-1133">Transmembrane helix</keyword>
<organism evidence="5 6">
    <name type="scientific">Corallococcus aberystwythensis</name>
    <dbReference type="NCBI Taxonomy" id="2316722"/>
    <lineage>
        <taxon>Bacteria</taxon>
        <taxon>Pseudomonadati</taxon>
        <taxon>Myxococcota</taxon>
        <taxon>Myxococcia</taxon>
        <taxon>Myxococcales</taxon>
        <taxon>Cystobacterineae</taxon>
        <taxon>Myxococcaceae</taxon>
        <taxon>Corallococcus</taxon>
    </lineage>
</organism>
<reference evidence="6" key="1">
    <citation type="submission" date="2018-09" db="EMBL/GenBank/DDBJ databases">
        <authorList>
            <person name="Livingstone P.G."/>
            <person name="Whitworth D.E."/>
        </authorList>
    </citation>
    <scope>NUCLEOTIDE SEQUENCE [LARGE SCALE GENOMIC DNA]</scope>
    <source>
        <strain evidence="6">AB050A</strain>
    </source>
</reference>
<dbReference type="PANTHER" id="PTHR30373:SF2">
    <property type="entry name" value="UPF0603 PROTEIN YGCG"/>
    <property type="match status" value="1"/>
</dbReference>
<comment type="caution">
    <text evidence="5">The sequence shown here is derived from an EMBL/GenBank/DDBJ whole genome shotgun (WGS) entry which is preliminary data.</text>
</comment>
<keyword evidence="2" id="KW-0812">Transmembrane</keyword>
<keyword evidence="2" id="KW-0472">Membrane</keyword>
<dbReference type="InterPro" id="IPR007621">
    <property type="entry name" value="TPM_dom"/>
</dbReference>
<feature type="signal peptide" evidence="3">
    <location>
        <begin position="1"/>
        <end position="17"/>
    </location>
</feature>
<dbReference type="PANTHER" id="PTHR30373">
    <property type="entry name" value="UPF0603 PROTEIN YGCG"/>
    <property type="match status" value="1"/>
</dbReference>
<dbReference type="EMBL" id="RAWK01000262">
    <property type="protein sequence ID" value="RKH56816.1"/>
    <property type="molecule type" value="Genomic_DNA"/>
</dbReference>
<feature type="transmembrane region" description="Helical" evidence="2">
    <location>
        <begin position="254"/>
        <end position="273"/>
    </location>
</feature>
<dbReference type="OrthoDB" id="9810918at2"/>
<gene>
    <name evidence="5" type="ORF">D7W81_32770</name>
</gene>
<name>A0A3A8PKB5_9BACT</name>
<evidence type="ECO:0000256" key="1">
    <source>
        <dbReference type="SAM" id="MobiDB-lite"/>
    </source>
</evidence>
<feature type="chain" id="PRO_5017420855" evidence="3">
    <location>
        <begin position="18"/>
        <end position="345"/>
    </location>
</feature>
<keyword evidence="3" id="KW-0732">Signal</keyword>
<feature type="transmembrane region" description="Helical" evidence="2">
    <location>
        <begin position="168"/>
        <end position="188"/>
    </location>
</feature>
<feature type="region of interest" description="Disordered" evidence="1">
    <location>
        <begin position="316"/>
        <end position="345"/>
    </location>
</feature>
<dbReference type="AlphaFoldDB" id="A0A3A8PKB5"/>
<feature type="transmembrane region" description="Helical" evidence="2">
    <location>
        <begin position="225"/>
        <end position="247"/>
    </location>
</feature>
<dbReference type="Gene3D" id="3.10.310.50">
    <property type="match status" value="1"/>
</dbReference>
<dbReference type="RefSeq" id="WP_120559345.1">
    <property type="nucleotide sequence ID" value="NZ_RAWK01000262.1"/>
</dbReference>
<proteinExistence type="predicted"/>
<feature type="domain" description="TPM" evidence="4">
    <location>
        <begin position="26"/>
        <end position="146"/>
    </location>
</feature>
<evidence type="ECO:0000313" key="5">
    <source>
        <dbReference type="EMBL" id="RKH56816.1"/>
    </source>
</evidence>
<evidence type="ECO:0000256" key="2">
    <source>
        <dbReference type="SAM" id="Phobius"/>
    </source>
</evidence>
<evidence type="ECO:0000313" key="6">
    <source>
        <dbReference type="Proteomes" id="UP000267003"/>
    </source>
</evidence>
<keyword evidence="6" id="KW-1185">Reference proteome</keyword>
<evidence type="ECO:0000256" key="3">
    <source>
        <dbReference type="SAM" id="SignalP"/>
    </source>
</evidence>
<dbReference type="Proteomes" id="UP000267003">
    <property type="component" value="Unassembled WGS sequence"/>
</dbReference>
<evidence type="ECO:0000259" key="4">
    <source>
        <dbReference type="Pfam" id="PF04536"/>
    </source>
</evidence>
<accession>A0A3A8PKB5</accession>
<dbReference type="Pfam" id="PF04536">
    <property type="entry name" value="TPM_phosphatase"/>
    <property type="match status" value="1"/>
</dbReference>
<feature type="transmembrane region" description="Helical" evidence="2">
    <location>
        <begin position="285"/>
        <end position="308"/>
    </location>
</feature>
<feature type="transmembrane region" description="Helical" evidence="2">
    <location>
        <begin position="200"/>
        <end position="219"/>
    </location>
</feature>
<protein>
    <submittedName>
        <fullName evidence="5">TPM domain-containing protein</fullName>
    </submittedName>
</protein>